<organism evidence="1 2">
    <name type="scientific">Microscilla marina ATCC 23134</name>
    <dbReference type="NCBI Taxonomy" id="313606"/>
    <lineage>
        <taxon>Bacteria</taxon>
        <taxon>Pseudomonadati</taxon>
        <taxon>Bacteroidota</taxon>
        <taxon>Cytophagia</taxon>
        <taxon>Cytophagales</taxon>
        <taxon>Microscillaceae</taxon>
        <taxon>Microscilla</taxon>
    </lineage>
</organism>
<protein>
    <submittedName>
        <fullName evidence="1">Lipoprotein, putative</fullName>
    </submittedName>
</protein>
<feature type="non-terminal residue" evidence="1">
    <location>
        <position position="82"/>
    </location>
</feature>
<keyword evidence="1" id="KW-0449">Lipoprotein</keyword>
<accession>A1ZYN5</accession>
<dbReference type="PROSITE" id="PS51257">
    <property type="entry name" value="PROKAR_LIPOPROTEIN"/>
    <property type="match status" value="1"/>
</dbReference>
<sequence length="82" mass="9865">MMKIFQRISYAMWVFLLLSCSNQKKELSFWEKKHDLPELRQIQNRLDALLDKYQLKPRFLNDTTDVYTALDAHKTKYPGNVK</sequence>
<dbReference type="RefSeq" id="WP_002704686.1">
    <property type="nucleotide sequence ID" value="NZ_AAWS01000067.1"/>
</dbReference>
<name>A1ZYN5_MICM2</name>
<keyword evidence="2" id="KW-1185">Reference proteome</keyword>
<proteinExistence type="predicted"/>
<evidence type="ECO:0000313" key="2">
    <source>
        <dbReference type="Proteomes" id="UP000004095"/>
    </source>
</evidence>
<evidence type="ECO:0000313" key="1">
    <source>
        <dbReference type="EMBL" id="EAY24538.1"/>
    </source>
</evidence>
<gene>
    <name evidence="1" type="ORF">M23134_06280</name>
</gene>
<dbReference type="Proteomes" id="UP000004095">
    <property type="component" value="Unassembled WGS sequence"/>
</dbReference>
<reference evidence="1 2" key="1">
    <citation type="submission" date="2007-01" db="EMBL/GenBank/DDBJ databases">
        <authorList>
            <person name="Haygood M."/>
            <person name="Podell S."/>
            <person name="Anderson C."/>
            <person name="Hopkinson B."/>
            <person name="Roe K."/>
            <person name="Barbeau K."/>
            <person name="Gaasterland T."/>
            <person name="Ferriera S."/>
            <person name="Johnson J."/>
            <person name="Kravitz S."/>
            <person name="Beeson K."/>
            <person name="Sutton G."/>
            <person name="Rogers Y.-H."/>
            <person name="Friedman R."/>
            <person name="Frazier M."/>
            <person name="Venter J.C."/>
        </authorList>
    </citation>
    <scope>NUCLEOTIDE SEQUENCE [LARGE SCALE GENOMIC DNA]</scope>
    <source>
        <strain evidence="1 2">ATCC 23134</strain>
    </source>
</reference>
<comment type="caution">
    <text evidence="1">The sequence shown here is derived from an EMBL/GenBank/DDBJ whole genome shotgun (WGS) entry which is preliminary data.</text>
</comment>
<dbReference type="EMBL" id="AAWS01000067">
    <property type="protein sequence ID" value="EAY24538.1"/>
    <property type="molecule type" value="Genomic_DNA"/>
</dbReference>
<dbReference type="AlphaFoldDB" id="A1ZYN5"/>